<dbReference type="InterPro" id="IPR051786">
    <property type="entry name" value="ASN_synthetase/amidase"/>
</dbReference>
<dbReference type="Pfam" id="PF00733">
    <property type="entry name" value="Asn_synthase"/>
    <property type="match status" value="1"/>
</dbReference>
<evidence type="ECO:0000313" key="12">
    <source>
        <dbReference type="EMBL" id="MTK20559.1"/>
    </source>
</evidence>
<organism evidence="12 13">
    <name type="scientific">Turicibacter sanguinis</name>
    <dbReference type="NCBI Taxonomy" id="154288"/>
    <lineage>
        <taxon>Bacteria</taxon>
        <taxon>Bacillati</taxon>
        <taxon>Bacillota</taxon>
        <taxon>Erysipelotrichia</taxon>
        <taxon>Erysipelotrichales</taxon>
        <taxon>Turicibacteraceae</taxon>
        <taxon>Turicibacter</taxon>
    </lineage>
</organism>
<evidence type="ECO:0000259" key="11">
    <source>
        <dbReference type="PROSITE" id="PS51278"/>
    </source>
</evidence>
<dbReference type="InterPro" id="IPR017932">
    <property type="entry name" value="GATase_2_dom"/>
</dbReference>
<evidence type="ECO:0000313" key="13">
    <source>
        <dbReference type="Proteomes" id="UP000487649"/>
    </source>
</evidence>
<keyword evidence="4" id="KW-0547">Nucleotide-binding</keyword>
<keyword evidence="6 9" id="KW-0061">Asparagine biosynthesis</keyword>
<dbReference type="PANTHER" id="PTHR43284:SF1">
    <property type="entry name" value="ASPARAGINE SYNTHETASE"/>
    <property type="match status" value="1"/>
</dbReference>
<dbReference type="InterPro" id="IPR029055">
    <property type="entry name" value="Ntn_hydrolases_N"/>
</dbReference>
<dbReference type="GO" id="GO:0004066">
    <property type="term" value="F:asparagine synthase (glutamine-hydrolyzing) activity"/>
    <property type="evidence" value="ECO:0007669"/>
    <property type="project" value="UniProtKB-EC"/>
</dbReference>
<dbReference type="GO" id="GO:0005524">
    <property type="term" value="F:ATP binding"/>
    <property type="evidence" value="ECO:0007669"/>
    <property type="project" value="UniProtKB-KW"/>
</dbReference>
<keyword evidence="9" id="KW-0028">Amino-acid biosynthesis</keyword>
<dbReference type="Proteomes" id="UP000487649">
    <property type="component" value="Unassembled WGS sequence"/>
</dbReference>
<dbReference type="InterPro" id="IPR001962">
    <property type="entry name" value="Asn_synthase"/>
</dbReference>
<evidence type="ECO:0000256" key="4">
    <source>
        <dbReference type="ARBA" id="ARBA00022741"/>
    </source>
</evidence>
<dbReference type="CDD" id="cd01991">
    <property type="entry name" value="Asn_synthase_B_C"/>
    <property type="match status" value="1"/>
</dbReference>
<comment type="pathway">
    <text evidence="1">Amino-acid biosynthesis; L-asparagine biosynthesis; L-asparagine from L-aspartate (L-Gln route): step 1/1.</text>
</comment>
<comment type="caution">
    <text evidence="12">The sequence shown here is derived from an EMBL/GenBank/DDBJ whole genome shotgun (WGS) entry which is preliminary data.</text>
</comment>
<evidence type="ECO:0000256" key="3">
    <source>
        <dbReference type="ARBA" id="ARBA00012737"/>
    </source>
</evidence>
<dbReference type="Gene3D" id="3.60.20.10">
    <property type="entry name" value="Glutamine Phosphoribosylpyrophosphate, subunit 1, domain 1"/>
    <property type="match status" value="1"/>
</dbReference>
<dbReference type="RefSeq" id="WP_006784669.1">
    <property type="nucleotide sequence ID" value="NZ_JADMYN010000011.1"/>
</dbReference>
<dbReference type="Gene3D" id="3.40.50.620">
    <property type="entry name" value="HUPs"/>
    <property type="match status" value="1"/>
</dbReference>
<dbReference type="InterPro" id="IPR033738">
    <property type="entry name" value="AsnB_N"/>
</dbReference>
<dbReference type="NCBIfam" id="TIGR01536">
    <property type="entry name" value="asn_synth_AEB"/>
    <property type="match status" value="1"/>
</dbReference>
<feature type="domain" description="Glutamine amidotransferase type-2" evidence="11">
    <location>
        <begin position="2"/>
        <end position="213"/>
    </location>
</feature>
<dbReference type="PANTHER" id="PTHR43284">
    <property type="entry name" value="ASPARAGINE SYNTHETASE (GLUTAMINE-HYDROLYZING)"/>
    <property type="match status" value="1"/>
</dbReference>
<keyword evidence="7 9" id="KW-0315">Glutamine amidotransferase</keyword>
<dbReference type="AlphaFoldDB" id="A0A9X4XBY6"/>
<evidence type="ECO:0000256" key="7">
    <source>
        <dbReference type="ARBA" id="ARBA00022962"/>
    </source>
</evidence>
<dbReference type="GO" id="GO:0005829">
    <property type="term" value="C:cytosol"/>
    <property type="evidence" value="ECO:0007669"/>
    <property type="project" value="TreeGrafter"/>
</dbReference>
<evidence type="ECO:0000256" key="5">
    <source>
        <dbReference type="ARBA" id="ARBA00022840"/>
    </source>
</evidence>
<comment type="catalytic activity">
    <reaction evidence="8">
        <text>L-aspartate + L-glutamine + ATP + H2O = L-asparagine + L-glutamate + AMP + diphosphate + H(+)</text>
        <dbReference type="Rhea" id="RHEA:12228"/>
        <dbReference type="ChEBI" id="CHEBI:15377"/>
        <dbReference type="ChEBI" id="CHEBI:15378"/>
        <dbReference type="ChEBI" id="CHEBI:29985"/>
        <dbReference type="ChEBI" id="CHEBI:29991"/>
        <dbReference type="ChEBI" id="CHEBI:30616"/>
        <dbReference type="ChEBI" id="CHEBI:33019"/>
        <dbReference type="ChEBI" id="CHEBI:58048"/>
        <dbReference type="ChEBI" id="CHEBI:58359"/>
        <dbReference type="ChEBI" id="CHEBI:456215"/>
        <dbReference type="EC" id="6.3.5.4"/>
    </reaction>
</comment>
<evidence type="ECO:0000256" key="1">
    <source>
        <dbReference type="ARBA" id="ARBA00005187"/>
    </source>
</evidence>
<evidence type="ECO:0000256" key="6">
    <source>
        <dbReference type="ARBA" id="ARBA00022888"/>
    </source>
</evidence>
<protein>
    <recommendedName>
        <fullName evidence="3">asparagine synthase (glutamine-hydrolyzing)</fullName>
        <ecNumber evidence="3">6.3.5.4</ecNumber>
    </recommendedName>
</protein>
<comment type="similarity">
    <text evidence="2">Belongs to the asparagine synthetase family.</text>
</comment>
<dbReference type="InterPro" id="IPR006426">
    <property type="entry name" value="Asn_synth_AEB"/>
</dbReference>
<keyword evidence="5" id="KW-0067">ATP-binding</keyword>
<gene>
    <name evidence="12" type="primary">asnB</name>
    <name evidence="12" type="ORF">GMA92_03790</name>
</gene>
<evidence type="ECO:0000256" key="9">
    <source>
        <dbReference type="PIRSR" id="PIRSR001589-1"/>
    </source>
</evidence>
<dbReference type="CDD" id="cd00712">
    <property type="entry name" value="AsnB"/>
    <property type="match status" value="1"/>
</dbReference>
<evidence type="ECO:0000256" key="8">
    <source>
        <dbReference type="ARBA" id="ARBA00048741"/>
    </source>
</evidence>
<feature type="active site" description="For GATase activity" evidence="9">
    <location>
        <position position="2"/>
    </location>
</feature>
<dbReference type="SUPFAM" id="SSF52402">
    <property type="entry name" value="Adenine nucleotide alpha hydrolases-like"/>
    <property type="match status" value="1"/>
</dbReference>
<sequence length="614" mass="71148">MCGLVALIKQKQITVNDLAFSYQALQKMKHRGPDDQDLYYKDHLILGFNRLSIIDLKQGVQPFHRDDYNCHLVFNGEIYNYQELRNQLEKLGFSFDTQCEAEVILCLYHLLGKEFITQLRGMFSLVLYDERTEELIAVRDRFGIKPLYYYVEDDVLFLTSELKPFKQSTIPEASLDFIALQHYFTFQYIPEPLTCLKDVKVLEPGTYLTYQRNKGIEIKAYNTIQLIPHHQISSLHKHQLETVIKESVRAHLQSDVEVGCFLSGGVDSTIITACANQYHPKIKAFTIGFHEAGYSEIEAARETADFLNIPLYSRFITAQEFIEATKTVIDYLDSPVADPSVTAIYLVAQEARKQVKVILSGEGADELFGGYRIYCEPKSLEVFNYLSPNTKRSLLTLSHLIPTGVKGKSFIERGCIPLKDRYVGNAFVFNEREKQQLLNFYDQNFTFKDITAPLFEQIQDLDPVSQMQMIDLHTWLRGDILVKSDRLSMAHALELRVPFLDQKVFQLAKQLTTNEKIGQNQTKVFLREAFKEMIPPHVYEANKKGYPVPLKTWLKNELYDEAKRLILSPQCEHLINQKSALRYLDQHATGKHNHARKIWALMTFVMWYESWKIE</sequence>
<name>A0A9X4XBY6_9FIRM</name>
<dbReference type="PIRSF" id="PIRSF001589">
    <property type="entry name" value="Asn_synthetase_glu-h"/>
    <property type="match status" value="1"/>
</dbReference>
<keyword evidence="12" id="KW-0436">Ligase</keyword>
<proteinExistence type="inferred from homology"/>
<dbReference type="PROSITE" id="PS51278">
    <property type="entry name" value="GATASE_TYPE_2"/>
    <property type="match status" value="1"/>
</dbReference>
<dbReference type="EC" id="6.3.5.4" evidence="3"/>
<feature type="site" description="Important for beta-aspartyl-AMP intermediate formation" evidence="10">
    <location>
        <position position="362"/>
    </location>
</feature>
<evidence type="ECO:0000256" key="10">
    <source>
        <dbReference type="PIRSR" id="PIRSR001589-3"/>
    </source>
</evidence>
<dbReference type="Pfam" id="PF13537">
    <property type="entry name" value="GATase_7"/>
    <property type="match status" value="1"/>
</dbReference>
<dbReference type="SUPFAM" id="SSF56235">
    <property type="entry name" value="N-terminal nucleophile aminohydrolases (Ntn hydrolases)"/>
    <property type="match status" value="1"/>
</dbReference>
<dbReference type="EMBL" id="WMQE01000006">
    <property type="protein sequence ID" value="MTK20559.1"/>
    <property type="molecule type" value="Genomic_DNA"/>
</dbReference>
<dbReference type="InterPro" id="IPR014729">
    <property type="entry name" value="Rossmann-like_a/b/a_fold"/>
</dbReference>
<dbReference type="GO" id="GO:0006529">
    <property type="term" value="P:asparagine biosynthetic process"/>
    <property type="evidence" value="ECO:0007669"/>
    <property type="project" value="UniProtKB-KW"/>
</dbReference>
<evidence type="ECO:0000256" key="2">
    <source>
        <dbReference type="ARBA" id="ARBA00005752"/>
    </source>
</evidence>
<accession>A0A9X4XBY6</accession>
<reference evidence="12 13" key="1">
    <citation type="journal article" date="2019" name="Nat. Med.">
        <title>A library of human gut bacterial isolates paired with longitudinal multiomics data enables mechanistic microbiome research.</title>
        <authorList>
            <person name="Poyet M."/>
            <person name="Groussin M."/>
            <person name="Gibbons S.M."/>
            <person name="Avila-Pacheco J."/>
            <person name="Jiang X."/>
            <person name="Kearney S.M."/>
            <person name="Perrotta A.R."/>
            <person name="Berdy B."/>
            <person name="Zhao S."/>
            <person name="Lieberman T.D."/>
            <person name="Swanson P.K."/>
            <person name="Smith M."/>
            <person name="Roesemann S."/>
            <person name="Alexander J.E."/>
            <person name="Rich S.A."/>
            <person name="Livny J."/>
            <person name="Vlamakis H."/>
            <person name="Clish C."/>
            <person name="Bullock K."/>
            <person name="Deik A."/>
            <person name="Scott J."/>
            <person name="Pierce K.A."/>
            <person name="Xavier R.J."/>
            <person name="Alm E.J."/>
        </authorList>
    </citation>
    <scope>NUCLEOTIDE SEQUENCE [LARGE SCALE GENOMIC DNA]</scope>
    <source>
        <strain evidence="12 13">BIOML-A198</strain>
    </source>
</reference>